<dbReference type="GO" id="GO:0061512">
    <property type="term" value="P:protein localization to cilium"/>
    <property type="evidence" value="ECO:0007669"/>
    <property type="project" value="TreeGrafter"/>
</dbReference>
<feature type="region of interest" description="Disordered" evidence="4">
    <location>
        <begin position="301"/>
        <end position="352"/>
    </location>
</feature>
<proteinExistence type="inferred from homology"/>
<evidence type="ECO:0000256" key="4">
    <source>
        <dbReference type="SAM" id="MobiDB-lite"/>
    </source>
</evidence>
<dbReference type="Pfam" id="PF01167">
    <property type="entry name" value="Tub"/>
    <property type="match status" value="2"/>
</dbReference>
<feature type="compositionally biased region" description="Low complexity" evidence="4">
    <location>
        <begin position="323"/>
        <end position="337"/>
    </location>
</feature>
<dbReference type="PROSITE" id="PS01200">
    <property type="entry name" value="TUB_1"/>
    <property type="match status" value="1"/>
</dbReference>
<gene>
    <name evidence="6" type="ORF">RDWZM_005595</name>
</gene>
<dbReference type="Proteomes" id="UP001142055">
    <property type="component" value="Chromosome 2"/>
</dbReference>
<feature type="compositionally biased region" description="Polar residues" evidence="4">
    <location>
        <begin position="502"/>
        <end position="530"/>
    </location>
</feature>
<feature type="domain" description="Tubby C-terminal" evidence="5">
    <location>
        <begin position="348"/>
        <end position="493"/>
    </location>
</feature>
<feature type="compositionally biased region" description="Polar residues" evidence="4">
    <location>
        <begin position="160"/>
        <end position="175"/>
    </location>
</feature>
<feature type="compositionally biased region" description="Polar residues" evidence="4">
    <location>
        <begin position="338"/>
        <end position="350"/>
    </location>
</feature>
<organism evidence="6 7">
    <name type="scientific">Blomia tropicalis</name>
    <name type="common">Mite</name>
    <dbReference type="NCBI Taxonomy" id="40697"/>
    <lineage>
        <taxon>Eukaryota</taxon>
        <taxon>Metazoa</taxon>
        <taxon>Ecdysozoa</taxon>
        <taxon>Arthropoda</taxon>
        <taxon>Chelicerata</taxon>
        <taxon>Arachnida</taxon>
        <taxon>Acari</taxon>
        <taxon>Acariformes</taxon>
        <taxon>Sarcoptiformes</taxon>
        <taxon>Astigmata</taxon>
        <taxon>Glycyphagoidea</taxon>
        <taxon>Echimyopodidae</taxon>
        <taxon>Blomia</taxon>
    </lineage>
</organism>
<dbReference type="InterPro" id="IPR025659">
    <property type="entry name" value="Tubby-like_C"/>
</dbReference>
<dbReference type="AlphaFoldDB" id="A0A9Q0M4A8"/>
<dbReference type="GO" id="GO:0005929">
    <property type="term" value="C:cilium"/>
    <property type="evidence" value="ECO:0007669"/>
    <property type="project" value="TreeGrafter"/>
</dbReference>
<name>A0A9Q0M4A8_BLOTA</name>
<keyword evidence="7" id="KW-1185">Reference proteome</keyword>
<feature type="compositionally biased region" description="Polar residues" evidence="4">
    <location>
        <begin position="108"/>
        <end position="136"/>
    </location>
</feature>
<comment type="similarity">
    <text evidence="2">Belongs to the TUB family.</text>
</comment>
<dbReference type="PRINTS" id="PR01573">
    <property type="entry name" value="SUPERTUBBY"/>
</dbReference>
<feature type="compositionally biased region" description="Acidic residues" evidence="4">
    <location>
        <begin position="537"/>
        <end position="556"/>
    </location>
</feature>
<evidence type="ECO:0000256" key="1">
    <source>
        <dbReference type="ARBA" id="ARBA00004496"/>
    </source>
</evidence>
<feature type="compositionally biased region" description="Low complexity" evidence="4">
    <location>
        <begin position="143"/>
        <end position="159"/>
    </location>
</feature>
<dbReference type="EMBL" id="JAPWDV010000002">
    <property type="protein sequence ID" value="KAJ6219783.1"/>
    <property type="molecule type" value="Genomic_DNA"/>
</dbReference>
<evidence type="ECO:0000256" key="3">
    <source>
        <dbReference type="ARBA" id="ARBA00022490"/>
    </source>
</evidence>
<sequence>MENTSNRLSSAKWSRNLNEDSQTDANRLRLLERQRQMLETKLQRRQNPTATSAVVASRPATSIAGVRARVSRQSFSDGQSDGSINVNTSNAEFETIIRDVTEHCETIPTTTRARTSIAANRKLTNVDSPSKSTSGNDNRKSIGNNGSSNNNYNNNNNNNPATNSPLTNRQQTPIRTNLRDLRSLSRSEANITVTRGQDILSKVAKTGTELLTPNPLTTVLSDEELLNFVTQPISPKVTLQCTIIRDKKGLDRTMFPTYFMHLQDIIINHQPGTGGDVQSVVGSKANVTDLRGTATISMSDSVDSLESIKSNEDDDSIRKNETKNSTTTGTSTPSGNEKGNTTSANSNSNRKVFVLSGRKRKKAKTYLIGNNAFDISRDRCLAKLKSNVLGTQFTAIRLQQNGVRYEIASITYETNVLGFRGPRKMGIIIPKTDEKTNVLCNLSLQEELRRNSRAIIVLKNKTPIWNEETQSYVLNFHGRVTQASVKNFQLVIQEQMVTRPKTGNTISAEMRRSASSHQLRQRYSTTDSGMESSLNNNDDDDDEDEEEDEEESDDETTAYGTSTHVNEKEFATTRPMSKSLSKSGYLSANTSEDAKTSLAGDANEIVSLQFGRVSNTQFSCDVSWPLSLLQAFAIALSSFDNKIACE</sequence>
<feature type="domain" description="Tubby C-terminal" evidence="5">
    <location>
        <begin position="602"/>
        <end position="641"/>
    </location>
</feature>
<dbReference type="OMA" id="QCTIIRD"/>
<protein>
    <recommendedName>
        <fullName evidence="5">Tubby C-terminal domain-containing protein</fullName>
    </recommendedName>
</protein>
<dbReference type="InterPro" id="IPR000007">
    <property type="entry name" value="Tubby_C"/>
</dbReference>
<evidence type="ECO:0000259" key="5">
    <source>
        <dbReference type="Pfam" id="PF01167"/>
    </source>
</evidence>
<dbReference type="PANTHER" id="PTHR16517:SF7">
    <property type="entry name" value="PROTEIN KING TUBBY"/>
    <property type="match status" value="1"/>
</dbReference>
<reference evidence="6" key="1">
    <citation type="submission" date="2022-12" db="EMBL/GenBank/DDBJ databases">
        <title>Genome assemblies of Blomia tropicalis.</title>
        <authorList>
            <person name="Cui Y."/>
        </authorList>
    </citation>
    <scope>NUCLEOTIDE SEQUENCE</scope>
    <source>
        <tissue evidence="6">Adult mites</tissue>
    </source>
</reference>
<keyword evidence="3" id="KW-0963">Cytoplasm</keyword>
<dbReference type="InterPro" id="IPR018066">
    <property type="entry name" value="Tubby_C_CS"/>
</dbReference>
<dbReference type="SUPFAM" id="SSF54518">
    <property type="entry name" value="Tubby C-terminal domain-like"/>
    <property type="match status" value="1"/>
</dbReference>
<dbReference type="PANTHER" id="PTHR16517">
    <property type="entry name" value="TUBBY-RELATED"/>
    <property type="match status" value="1"/>
</dbReference>
<dbReference type="GO" id="GO:0005737">
    <property type="term" value="C:cytoplasm"/>
    <property type="evidence" value="ECO:0007669"/>
    <property type="project" value="UniProtKB-SubCell"/>
</dbReference>
<dbReference type="Gene3D" id="3.20.90.10">
    <property type="entry name" value="Tubby Protein, Chain A"/>
    <property type="match status" value="3"/>
</dbReference>
<evidence type="ECO:0000313" key="7">
    <source>
        <dbReference type="Proteomes" id="UP001142055"/>
    </source>
</evidence>
<comment type="caution">
    <text evidence="6">The sequence shown here is derived from an EMBL/GenBank/DDBJ whole genome shotgun (WGS) entry which is preliminary data.</text>
</comment>
<feature type="region of interest" description="Disordered" evidence="4">
    <location>
        <begin position="108"/>
        <end position="183"/>
    </location>
</feature>
<evidence type="ECO:0000256" key="2">
    <source>
        <dbReference type="ARBA" id="ARBA00007129"/>
    </source>
</evidence>
<accession>A0A9Q0M4A8</accession>
<evidence type="ECO:0000313" key="6">
    <source>
        <dbReference type="EMBL" id="KAJ6219783.1"/>
    </source>
</evidence>
<comment type="subcellular location">
    <subcellularLocation>
        <location evidence="1">Cytoplasm</location>
    </subcellularLocation>
</comment>
<feature type="region of interest" description="Disordered" evidence="4">
    <location>
        <begin position="1"/>
        <end position="24"/>
    </location>
</feature>
<feature type="region of interest" description="Disordered" evidence="4">
    <location>
        <begin position="502"/>
        <end position="564"/>
    </location>
</feature>